<feature type="coiled-coil region" evidence="1">
    <location>
        <begin position="441"/>
        <end position="475"/>
    </location>
</feature>
<feature type="coiled-coil region" evidence="1">
    <location>
        <begin position="505"/>
        <end position="571"/>
    </location>
</feature>
<dbReference type="PANTHER" id="PTHR34452:SF7">
    <property type="entry name" value="MYOSIN HEAVY CHAIN-RELATED PROTEIN"/>
    <property type="match status" value="1"/>
</dbReference>
<evidence type="ECO:0000259" key="3">
    <source>
        <dbReference type="PROSITE" id="PS51840"/>
    </source>
</evidence>
<feature type="compositionally biased region" description="Low complexity" evidence="2">
    <location>
        <begin position="213"/>
        <end position="225"/>
    </location>
</feature>
<evidence type="ECO:0000256" key="2">
    <source>
        <dbReference type="SAM" id="MobiDB-lite"/>
    </source>
</evidence>
<evidence type="ECO:0000313" key="5">
    <source>
        <dbReference type="Proteomes" id="UP001632038"/>
    </source>
</evidence>
<feature type="region of interest" description="Disordered" evidence="2">
    <location>
        <begin position="395"/>
        <end position="415"/>
    </location>
</feature>
<evidence type="ECO:0000256" key="1">
    <source>
        <dbReference type="SAM" id="Coils"/>
    </source>
</evidence>
<feature type="domain" description="C2 NT-type" evidence="3">
    <location>
        <begin position="6"/>
        <end position="142"/>
    </location>
</feature>
<dbReference type="EMBL" id="JAVIJP010000027">
    <property type="protein sequence ID" value="KAL3635515.1"/>
    <property type="molecule type" value="Genomic_DNA"/>
</dbReference>
<feature type="region of interest" description="Disordered" evidence="2">
    <location>
        <begin position="179"/>
        <end position="230"/>
    </location>
</feature>
<keyword evidence="1" id="KW-0175">Coiled coil</keyword>
<organism evidence="4 5">
    <name type="scientific">Castilleja foliolosa</name>
    <dbReference type="NCBI Taxonomy" id="1961234"/>
    <lineage>
        <taxon>Eukaryota</taxon>
        <taxon>Viridiplantae</taxon>
        <taxon>Streptophyta</taxon>
        <taxon>Embryophyta</taxon>
        <taxon>Tracheophyta</taxon>
        <taxon>Spermatophyta</taxon>
        <taxon>Magnoliopsida</taxon>
        <taxon>eudicotyledons</taxon>
        <taxon>Gunneridae</taxon>
        <taxon>Pentapetalae</taxon>
        <taxon>asterids</taxon>
        <taxon>lamiids</taxon>
        <taxon>Lamiales</taxon>
        <taxon>Orobanchaceae</taxon>
        <taxon>Pedicularideae</taxon>
        <taxon>Castillejinae</taxon>
        <taxon>Castilleja</taxon>
    </lineage>
</organism>
<protein>
    <recommendedName>
        <fullName evidence="3">C2 NT-type domain-containing protein</fullName>
    </recommendedName>
</protein>
<sequence length="952" mass="109856">MFKSARWRSERNKVKVVFKLQFHAAKVPQVEDDALMVSVVPADAGKPTVKSDKASVRDGGCFWENPVYESVKFNQDPKTGKIHERIYYFVVGTGSSSKSGVIGEASIDFSNYAGATKVSMVSLPLRCSKMEAILNVSIQRMQESIDHREVEETEDAKSNYSESAKSIYKEHSLKAQLENGDIDETTIKSNSDDVPLNKTVSQVTERKGARRVSSVSDITMSSSESDNPHHEWLRNSALEAASTDDSLSTPRDEPLFEQQHLEDEASDVVEKLKSEVASLSRQSEMSELELQTLRKQIVKESKRGQDLFKELVCLKEERDTLKSECVKIKTAKTRNTNSQFDGGDCWEIVDELRQELNHAKELNSNLQIQLRKTQDSNAELILAVKDLDEMLEMKNKKISPEKEVGPTTNDENNDDEEQKALEELVKDHGEVKEAYLLEQQIIDMRGEIEIYKRDKDEMEMQMEQLALDYEIMKQENHEMAYRLEQSEIQEQLKMQYECSPSYTTAQELEVQIENLENELQRRSDEVRELEARVGRLEEDLEKQSEGFEADLEALMQSRVEQEQRAIRAEETLRKTQWQNGKTAEKLQEDLKRLFVQMGSTFEANEKVATKAIAEANELRLQKSRLEEIIKKASEEERLQLENQKKDKISNRALLDELEQMRITSKEMELLLKRGDGEKIELENRITLLKGESEESEKELTNLRCVVEEKELLIEKMQSELDSLRSQCTELERTVSEDELEKDVLRKQLVLFKGDLKKKDDALDDMEKKIIRVENFEDRIKLLEDQIKAKESAFETSYHAFLVKENELHNEIGELEGRLEMLDRSSILYFENEVEKAAAVAEDIDRNLRTSEEARNCEYDDPTNEKNQTVLSLMSNDSNLPDATNTCVDNTKNLDDLLNEMALLKQRNHLMEVELLEMEERYSEISVKFAEVEGERQQLVMRVRNLKNAKKKS</sequence>
<gene>
    <name evidence="4" type="ORF">CASFOL_020062</name>
</gene>
<reference evidence="5" key="1">
    <citation type="journal article" date="2024" name="IScience">
        <title>Strigolactones Initiate the Formation of Haustorium-like Structures in Castilleja.</title>
        <authorList>
            <person name="Buerger M."/>
            <person name="Peterson D."/>
            <person name="Chory J."/>
        </authorList>
    </citation>
    <scope>NUCLEOTIDE SEQUENCE [LARGE SCALE GENOMIC DNA]</scope>
</reference>
<feature type="compositionally biased region" description="Basic and acidic residues" evidence="2">
    <location>
        <begin position="395"/>
        <end position="404"/>
    </location>
</feature>
<dbReference type="PROSITE" id="PS51840">
    <property type="entry name" value="C2_NT"/>
    <property type="match status" value="1"/>
</dbReference>
<dbReference type="Pfam" id="PF10358">
    <property type="entry name" value="NT-C2"/>
    <property type="match status" value="1"/>
</dbReference>
<evidence type="ECO:0000313" key="4">
    <source>
        <dbReference type="EMBL" id="KAL3635515.1"/>
    </source>
</evidence>
<keyword evidence="5" id="KW-1185">Reference proteome</keyword>
<proteinExistence type="predicted"/>
<accession>A0ABD3D3I3</accession>
<feature type="coiled-coil region" evidence="1">
    <location>
        <begin position="349"/>
        <end position="376"/>
    </location>
</feature>
<feature type="coiled-coil region" evidence="1">
    <location>
        <begin position="678"/>
        <end position="824"/>
    </location>
</feature>
<dbReference type="Proteomes" id="UP001632038">
    <property type="component" value="Unassembled WGS sequence"/>
</dbReference>
<feature type="coiled-coil region" evidence="1">
    <location>
        <begin position="886"/>
        <end position="948"/>
    </location>
</feature>
<comment type="caution">
    <text evidence="4">The sequence shown here is derived from an EMBL/GenBank/DDBJ whole genome shotgun (WGS) entry which is preliminary data.</text>
</comment>
<dbReference type="PANTHER" id="PTHR34452">
    <property type="entry name" value="MYOSIN HEAVY CHAIN-RELATED PROTEIN"/>
    <property type="match status" value="1"/>
</dbReference>
<dbReference type="InterPro" id="IPR019448">
    <property type="entry name" value="NT-C2"/>
</dbReference>
<name>A0ABD3D3I3_9LAMI</name>
<dbReference type="AlphaFoldDB" id="A0ABD3D3I3"/>
<feature type="coiled-coil region" evidence="1">
    <location>
        <begin position="608"/>
        <end position="651"/>
    </location>
</feature>
<feature type="coiled-coil region" evidence="1">
    <location>
        <begin position="262"/>
        <end position="296"/>
    </location>
</feature>